<proteinExistence type="predicted"/>
<gene>
    <name evidence="1" type="primary">A06g508320.1_BraROA</name>
    <name evidence="1" type="ORF">IGI04_024360</name>
</gene>
<reference evidence="1 2" key="1">
    <citation type="submission" date="2021-03" db="EMBL/GenBank/DDBJ databases">
        <authorList>
            <person name="King G.J."/>
            <person name="Bancroft I."/>
            <person name="Baten A."/>
            <person name="Bloomfield J."/>
            <person name="Borpatragohain P."/>
            <person name="He Z."/>
            <person name="Irish N."/>
            <person name="Irwin J."/>
            <person name="Liu K."/>
            <person name="Mauleon R.P."/>
            <person name="Moore J."/>
            <person name="Morris R."/>
            <person name="Ostergaard L."/>
            <person name="Wang B."/>
            <person name="Wells R."/>
        </authorList>
    </citation>
    <scope>NUCLEOTIDE SEQUENCE [LARGE SCALE GENOMIC DNA]</scope>
    <source>
        <strain evidence="1">R-o-18</strain>
        <tissue evidence="1">Leaf</tissue>
    </source>
</reference>
<evidence type="ECO:0000313" key="2">
    <source>
        <dbReference type="Proteomes" id="UP000823674"/>
    </source>
</evidence>
<sequence>MSLVNSSFAKHEFKANSLITRHKFEINSPKPDRLHLSQRTWGDLLLGMDLHPLQGPLDIELGPYC</sequence>
<name>A0ABQ7M6H2_BRACM</name>
<organism evidence="1 2">
    <name type="scientific">Brassica rapa subsp. trilocularis</name>
    <dbReference type="NCBI Taxonomy" id="1813537"/>
    <lineage>
        <taxon>Eukaryota</taxon>
        <taxon>Viridiplantae</taxon>
        <taxon>Streptophyta</taxon>
        <taxon>Embryophyta</taxon>
        <taxon>Tracheophyta</taxon>
        <taxon>Spermatophyta</taxon>
        <taxon>Magnoliopsida</taxon>
        <taxon>eudicotyledons</taxon>
        <taxon>Gunneridae</taxon>
        <taxon>Pentapetalae</taxon>
        <taxon>rosids</taxon>
        <taxon>malvids</taxon>
        <taxon>Brassicales</taxon>
        <taxon>Brassicaceae</taxon>
        <taxon>Brassiceae</taxon>
        <taxon>Brassica</taxon>
    </lineage>
</organism>
<evidence type="ECO:0000313" key="1">
    <source>
        <dbReference type="EMBL" id="KAG5394397.1"/>
    </source>
</evidence>
<dbReference type="EMBL" id="JADBGQ010000006">
    <property type="protein sequence ID" value="KAG5394397.1"/>
    <property type="molecule type" value="Genomic_DNA"/>
</dbReference>
<dbReference type="Proteomes" id="UP000823674">
    <property type="component" value="Chromosome A06"/>
</dbReference>
<protein>
    <submittedName>
        <fullName evidence="1">Uncharacterized protein</fullName>
    </submittedName>
</protein>
<comment type="caution">
    <text evidence="1">The sequence shown here is derived from an EMBL/GenBank/DDBJ whole genome shotgun (WGS) entry which is preliminary data.</text>
</comment>
<accession>A0ABQ7M6H2</accession>
<keyword evidence="2" id="KW-1185">Reference proteome</keyword>